<dbReference type="Gene3D" id="3.50.50.60">
    <property type="entry name" value="FAD/NAD(P)-binding domain"/>
    <property type="match status" value="2"/>
</dbReference>
<organism evidence="3 4">
    <name type="scientific">Exiguobacterium sibiricum (strain DSM 17290 / CCUG 55495 / CIP 109462 / JCM 13490 / 255-15)</name>
    <dbReference type="NCBI Taxonomy" id="262543"/>
    <lineage>
        <taxon>Bacteria</taxon>
        <taxon>Bacillati</taxon>
        <taxon>Bacillota</taxon>
        <taxon>Bacilli</taxon>
        <taxon>Bacillales</taxon>
        <taxon>Bacillales Family XII. Incertae Sedis</taxon>
        <taxon>Exiguobacterium</taxon>
    </lineage>
</organism>
<gene>
    <name evidence="3" type="ordered locus">Exig_1199</name>
</gene>
<dbReference type="eggNOG" id="COG0665">
    <property type="taxonomic scope" value="Bacteria"/>
</dbReference>
<dbReference type="AlphaFoldDB" id="B1YES0"/>
<dbReference type="Pfam" id="PF01266">
    <property type="entry name" value="DAO"/>
    <property type="match status" value="2"/>
</dbReference>
<sequence length="330" mass="35661">MTRPDVLIIGTGMIGLTLGYELLKRGQTVRLLDQSTAGQGATRAAAGMLATDEELPEPLHELAALSRTLYPELVRQLLDETGLGSGYLEQPFCLHRGNQFLTFEQVGQIDSRLVTQALRSAIERRGGVIEEDTSVSQLVRDKQRIIGAETNRGLRTGRQIIVASGRGSEAVLRSIGITIDTCPVKGECLSVRLMTGCLDRTLFNEQVYLVPKADGRIIIGATERSGDESTTVSLDSIRLLVNQAIRLYPPLAEAVFVEAWAGVRPQTGDGLPYLGPVDGIEGLFVATGHHRHGILLAPATATVLADCIMGQKPKVMLGAFSHQRQGEKTK</sequence>
<feature type="domain" description="FAD dependent oxidoreductase" evidence="2">
    <location>
        <begin position="5"/>
        <end position="87"/>
    </location>
</feature>
<dbReference type="STRING" id="262543.Exig_1199"/>
<dbReference type="EMBL" id="CP001022">
    <property type="protein sequence ID" value="ACB60678.1"/>
    <property type="molecule type" value="Genomic_DNA"/>
</dbReference>
<reference evidence="4" key="3">
    <citation type="submission" date="2008-04" db="EMBL/GenBank/DDBJ databases">
        <title>Complete sequence of chromosome of Exiguobacterium sibiricum 255-15.</title>
        <authorList>
            <consortium name="US DOE Joint Genome Institute"/>
            <person name="Copeland A."/>
            <person name="Lucas S."/>
            <person name="Lapidus A."/>
            <person name="Glavina del Rio T."/>
            <person name="Dalin E."/>
            <person name="Tice H."/>
            <person name="Bruce D."/>
            <person name="Goodwin L."/>
            <person name="Pitluck S."/>
            <person name="Kiss H."/>
            <person name="Chertkov O."/>
            <person name="Monk C."/>
            <person name="Brettin T."/>
            <person name="Detter J.C."/>
            <person name="Han C."/>
            <person name="Kuske C.R."/>
            <person name="Schmutz J."/>
            <person name="Larimer F."/>
            <person name="Land M."/>
            <person name="Hauser L."/>
            <person name="Kyrpides N."/>
            <person name="Mikhailova N."/>
            <person name="Vishnivetskaya T."/>
            <person name="Rodrigues D.F."/>
            <person name="Gilichinsky D."/>
            <person name="Tiedje J."/>
            <person name="Richardson P."/>
        </authorList>
    </citation>
    <scope>NUCLEOTIDE SEQUENCE [LARGE SCALE GENOMIC DNA]</scope>
    <source>
        <strain evidence="4">DSM 17290 / CIP 109462 / JCM 13490 / 255-15</strain>
    </source>
</reference>
<dbReference type="OrthoDB" id="9794226at2"/>
<evidence type="ECO:0000259" key="2">
    <source>
        <dbReference type="Pfam" id="PF01266"/>
    </source>
</evidence>
<dbReference type="HOGENOM" id="CLU_007884_4_5_9"/>
<feature type="domain" description="FAD dependent oxidoreductase" evidence="2">
    <location>
        <begin position="103"/>
        <end position="306"/>
    </location>
</feature>
<keyword evidence="4" id="KW-1185">Reference proteome</keyword>
<name>B1YES0_EXIS2</name>
<dbReference type="RefSeq" id="WP_012370099.1">
    <property type="nucleotide sequence ID" value="NC_010556.1"/>
</dbReference>
<evidence type="ECO:0000256" key="1">
    <source>
        <dbReference type="ARBA" id="ARBA00023002"/>
    </source>
</evidence>
<reference evidence="3 4" key="1">
    <citation type="journal article" date="2006" name="Extremophiles">
        <title>Characterization of Exiguobacterium isolates from the Siberian permafrost. Description of Exiguobacterium sibiricum sp. nov.</title>
        <authorList>
            <person name="Rodrigues D.F."/>
            <person name="Goris J."/>
            <person name="Vishnivetskaya T."/>
            <person name="Gilichinsky D."/>
            <person name="Thomashow M.F."/>
            <person name="Tiedje J.M."/>
        </authorList>
    </citation>
    <scope>NUCLEOTIDE SEQUENCE [LARGE SCALE GENOMIC DNA]</scope>
    <source>
        <strain evidence="4">DSM 17290 / CIP 109462 / JCM 13490 / 255-15</strain>
    </source>
</reference>
<dbReference type="GO" id="GO:0005737">
    <property type="term" value="C:cytoplasm"/>
    <property type="evidence" value="ECO:0007669"/>
    <property type="project" value="TreeGrafter"/>
</dbReference>
<dbReference type="PANTHER" id="PTHR13847">
    <property type="entry name" value="SARCOSINE DEHYDROGENASE-RELATED"/>
    <property type="match status" value="1"/>
</dbReference>
<evidence type="ECO:0000313" key="3">
    <source>
        <dbReference type="EMBL" id="ACB60678.1"/>
    </source>
</evidence>
<keyword evidence="1" id="KW-0560">Oxidoreductase</keyword>
<dbReference type="PANTHER" id="PTHR13847:SF289">
    <property type="entry name" value="GLYCINE OXIDASE"/>
    <property type="match status" value="1"/>
</dbReference>
<dbReference type="GO" id="GO:0016491">
    <property type="term" value="F:oxidoreductase activity"/>
    <property type="evidence" value="ECO:0007669"/>
    <property type="project" value="UniProtKB-KW"/>
</dbReference>
<evidence type="ECO:0000313" key="4">
    <source>
        <dbReference type="Proteomes" id="UP000001681"/>
    </source>
</evidence>
<accession>B1YES0</accession>
<dbReference type="InterPro" id="IPR006076">
    <property type="entry name" value="FAD-dep_OxRdtase"/>
</dbReference>
<dbReference type="KEGG" id="esi:Exig_1199"/>
<dbReference type="InterPro" id="IPR036188">
    <property type="entry name" value="FAD/NAD-bd_sf"/>
</dbReference>
<protein>
    <submittedName>
        <fullName evidence="3">FAD dependent oxidoreductase</fullName>
    </submittedName>
</protein>
<dbReference type="Proteomes" id="UP000001681">
    <property type="component" value="Chromosome"/>
</dbReference>
<dbReference type="SUPFAM" id="SSF54373">
    <property type="entry name" value="FAD-linked reductases, C-terminal domain"/>
    <property type="match status" value="1"/>
</dbReference>
<proteinExistence type="predicted"/>
<dbReference type="SUPFAM" id="SSF51905">
    <property type="entry name" value="FAD/NAD(P)-binding domain"/>
    <property type="match status" value="1"/>
</dbReference>
<dbReference type="Gene3D" id="3.30.9.10">
    <property type="entry name" value="D-Amino Acid Oxidase, subunit A, domain 2"/>
    <property type="match status" value="1"/>
</dbReference>
<reference evidence="3 4" key="2">
    <citation type="journal article" date="2008" name="BMC Genomics">
        <title>Architecture of thermal adaptation in an Exiguobacterium sibiricum strain isolated from 3 million year old permafrost: a genome and transcriptome approach.</title>
        <authorList>
            <person name="Rodrigues D.F."/>
            <person name="Ivanova N."/>
            <person name="He Z."/>
            <person name="Huebner M."/>
            <person name="Zhou J."/>
            <person name="Tiedje J.M."/>
        </authorList>
    </citation>
    <scope>NUCLEOTIDE SEQUENCE [LARGE SCALE GENOMIC DNA]</scope>
    <source>
        <strain evidence="4">DSM 17290 / CIP 109462 / JCM 13490 / 255-15</strain>
    </source>
</reference>